<proteinExistence type="predicted"/>
<name>A0A8D8DGA4_CULPI</name>
<dbReference type="EMBL" id="HBUE01262277">
    <property type="protein sequence ID" value="CAG6559687.1"/>
    <property type="molecule type" value="Transcribed_RNA"/>
</dbReference>
<reference evidence="1" key="1">
    <citation type="submission" date="2021-05" db="EMBL/GenBank/DDBJ databases">
        <authorList>
            <person name="Alioto T."/>
            <person name="Alioto T."/>
            <person name="Gomez Garrido J."/>
        </authorList>
    </citation>
    <scope>NUCLEOTIDE SEQUENCE</scope>
</reference>
<accession>A0A8D8DGA4</accession>
<organism evidence="1">
    <name type="scientific">Culex pipiens</name>
    <name type="common">House mosquito</name>
    <dbReference type="NCBI Taxonomy" id="7175"/>
    <lineage>
        <taxon>Eukaryota</taxon>
        <taxon>Metazoa</taxon>
        <taxon>Ecdysozoa</taxon>
        <taxon>Arthropoda</taxon>
        <taxon>Hexapoda</taxon>
        <taxon>Insecta</taxon>
        <taxon>Pterygota</taxon>
        <taxon>Neoptera</taxon>
        <taxon>Endopterygota</taxon>
        <taxon>Diptera</taxon>
        <taxon>Nematocera</taxon>
        <taxon>Culicoidea</taxon>
        <taxon>Culicidae</taxon>
        <taxon>Culicinae</taxon>
        <taxon>Culicini</taxon>
        <taxon>Culex</taxon>
        <taxon>Culex</taxon>
    </lineage>
</organism>
<dbReference type="AlphaFoldDB" id="A0A8D8DGA4"/>
<protein>
    <submittedName>
        <fullName evidence="1">(northern house mosquito) hypothetical protein</fullName>
    </submittedName>
</protein>
<dbReference type="EMBL" id="HBUE01157162">
    <property type="protein sequence ID" value="CAG6508330.1"/>
    <property type="molecule type" value="Transcribed_RNA"/>
</dbReference>
<dbReference type="EMBL" id="HBUE01005075">
    <property type="protein sequence ID" value="CAG6445574.1"/>
    <property type="molecule type" value="Transcribed_RNA"/>
</dbReference>
<sequence length="145" mass="16802">MVIRSLFLCLHDVHSLMIILKNPFLLSEIHFISSPNIGCGSSNLIKYKPPTYNKVLPNRKNLLQMKWILMRYNPVTRHLRKTSHVNSCKGNALALMTAATGQIRLVAAARRRRNRLHLGRSGMQIRWHVFIRDQNQSLIHQSQLK</sequence>
<evidence type="ECO:0000313" key="1">
    <source>
        <dbReference type="EMBL" id="CAG6508330.1"/>
    </source>
</evidence>